<sequence>MTWLFNPYLAEISSYVESVSASGSFTLTELDLLNHLRRTEHVPAEVMSSHELYCVHFLMRNALYQLAQADDTGLWRFSPLGVEWISRESIALDSAVSTDVESVSLSEYYLDMDNIDMSESAVDDLLSSFWRGYQQYGQGRCADTVAALAVLELPSVQSLTALKAQYRRLVMENHPDRGGSKEKMQALTAAFSVLKRGLK</sequence>
<keyword evidence="1" id="KW-0143">Chaperone</keyword>
<evidence type="ECO:0000256" key="1">
    <source>
        <dbReference type="ARBA" id="ARBA00023186"/>
    </source>
</evidence>
<keyword evidence="4" id="KW-1185">Reference proteome</keyword>
<proteinExistence type="predicted"/>
<reference evidence="4" key="1">
    <citation type="journal article" date="2019" name="Int. J. Syst. Evol. Microbiol.">
        <title>The Global Catalogue of Microorganisms (GCM) 10K type strain sequencing project: providing services to taxonomists for standard genome sequencing and annotation.</title>
        <authorList>
            <consortium name="The Broad Institute Genomics Platform"/>
            <consortium name="The Broad Institute Genome Sequencing Center for Infectious Disease"/>
            <person name="Wu L."/>
            <person name="Ma J."/>
        </authorList>
    </citation>
    <scope>NUCLEOTIDE SEQUENCE [LARGE SCALE GENOMIC DNA]</scope>
    <source>
        <strain evidence="4">CECT 8570</strain>
    </source>
</reference>
<dbReference type="SUPFAM" id="SSF46565">
    <property type="entry name" value="Chaperone J-domain"/>
    <property type="match status" value="1"/>
</dbReference>
<dbReference type="Gene3D" id="1.10.287.110">
    <property type="entry name" value="DnaJ domain"/>
    <property type="match status" value="1"/>
</dbReference>
<dbReference type="SMART" id="SM00271">
    <property type="entry name" value="DnaJ"/>
    <property type="match status" value="1"/>
</dbReference>
<evidence type="ECO:0000313" key="3">
    <source>
        <dbReference type="EMBL" id="MFC4364158.1"/>
    </source>
</evidence>
<dbReference type="EMBL" id="JBHSCX010000021">
    <property type="protein sequence ID" value="MFC4364158.1"/>
    <property type="molecule type" value="Genomic_DNA"/>
</dbReference>
<evidence type="ECO:0000313" key="4">
    <source>
        <dbReference type="Proteomes" id="UP001595840"/>
    </source>
</evidence>
<protein>
    <submittedName>
        <fullName evidence="3">DNA-J related domain-containing protein</fullName>
    </submittedName>
</protein>
<dbReference type="InterPro" id="IPR021059">
    <property type="entry name" value="DnaJ-related_N"/>
</dbReference>
<dbReference type="InterPro" id="IPR036869">
    <property type="entry name" value="J_dom_sf"/>
</dbReference>
<comment type="caution">
    <text evidence="3">The sequence shown here is derived from an EMBL/GenBank/DDBJ whole genome shotgun (WGS) entry which is preliminary data.</text>
</comment>
<dbReference type="Pfam" id="PF12339">
    <property type="entry name" value="DNAJ_related"/>
    <property type="match status" value="1"/>
</dbReference>
<dbReference type="Proteomes" id="UP001595840">
    <property type="component" value="Unassembled WGS sequence"/>
</dbReference>
<feature type="domain" description="J" evidence="2">
    <location>
        <begin position="146"/>
        <end position="199"/>
    </location>
</feature>
<dbReference type="PROSITE" id="PS50076">
    <property type="entry name" value="DNAJ_2"/>
    <property type="match status" value="1"/>
</dbReference>
<organism evidence="3 4">
    <name type="scientific">Simiduia curdlanivorans</name>
    <dbReference type="NCBI Taxonomy" id="1492769"/>
    <lineage>
        <taxon>Bacteria</taxon>
        <taxon>Pseudomonadati</taxon>
        <taxon>Pseudomonadota</taxon>
        <taxon>Gammaproteobacteria</taxon>
        <taxon>Cellvibrionales</taxon>
        <taxon>Cellvibrionaceae</taxon>
        <taxon>Simiduia</taxon>
    </lineage>
</organism>
<name>A0ABV8VAC4_9GAMM</name>
<evidence type="ECO:0000259" key="2">
    <source>
        <dbReference type="PROSITE" id="PS50076"/>
    </source>
</evidence>
<dbReference type="InterPro" id="IPR001623">
    <property type="entry name" value="DnaJ_domain"/>
</dbReference>
<accession>A0ABV8VAC4</accession>
<dbReference type="RefSeq" id="WP_290262579.1">
    <property type="nucleotide sequence ID" value="NZ_JAUFQG010000004.1"/>
</dbReference>
<gene>
    <name evidence="3" type="ORF">ACFOX3_17735</name>
</gene>
<dbReference type="CDD" id="cd06257">
    <property type="entry name" value="DnaJ"/>
    <property type="match status" value="1"/>
</dbReference>